<keyword evidence="3" id="KW-0862">Zinc</keyword>
<dbReference type="Gene3D" id="2.30.30.380">
    <property type="entry name" value="Zn-finger domain of Sec23/24"/>
    <property type="match status" value="1"/>
</dbReference>
<keyword evidence="1" id="KW-0479">Metal-binding</keyword>
<dbReference type="SUPFAM" id="SSF90209">
    <property type="entry name" value="Ran binding protein zinc finger-like"/>
    <property type="match status" value="1"/>
</dbReference>
<feature type="compositionally biased region" description="Polar residues" evidence="4">
    <location>
        <begin position="116"/>
        <end position="125"/>
    </location>
</feature>
<evidence type="ECO:0000259" key="5">
    <source>
        <dbReference type="PROSITE" id="PS50199"/>
    </source>
</evidence>
<dbReference type="InterPro" id="IPR001876">
    <property type="entry name" value="Znf_RanBP2"/>
</dbReference>
<dbReference type="SMART" id="SM00547">
    <property type="entry name" value="ZnF_RBZ"/>
    <property type="match status" value="1"/>
</dbReference>
<evidence type="ECO:0000256" key="2">
    <source>
        <dbReference type="ARBA" id="ARBA00022771"/>
    </source>
</evidence>
<dbReference type="AlphaFoldDB" id="A0A6C0KHM1"/>
<dbReference type="PROSITE" id="PS01358">
    <property type="entry name" value="ZF_RANBP2_1"/>
    <property type="match status" value="1"/>
</dbReference>
<protein>
    <recommendedName>
        <fullName evidence="5">RanBP2-type domain-containing protein</fullName>
    </recommendedName>
</protein>
<evidence type="ECO:0000256" key="4">
    <source>
        <dbReference type="SAM" id="MobiDB-lite"/>
    </source>
</evidence>
<dbReference type="EMBL" id="MN740868">
    <property type="protein sequence ID" value="QHU15828.1"/>
    <property type="molecule type" value="Genomic_DNA"/>
</dbReference>
<dbReference type="InterPro" id="IPR036443">
    <property type="entry name" value="Znf_RanBP2_sf"/>
</dbReference>
<dbReference type="PROSITE" id="PS50199">
    <property type="entry name" value="ZF_RANBP2_2"/>
    <property type="match status" value="1"/>
</dbReference>
<sequence length="125" mass="13458">MSHTYISGPGGNYSSTDGVVIGADKLREMVPKIRIPNKNKTRSVLEERSAMMRNRDSQMARQLQETRASAALTPSEWACTSCTFHNANSKAKCDMCSTVRPSTGVTVSSGASSSAFQPSRNNGNP</sequence>
<proteinExistence type="predicted"/>
<keyword evidence="2" id="KW-0863">Zinc-finger</keyword>
<evidence type="ECO:0000313" key="6">
    <source>
        <dbReference type="EMBL" id="QHU15828.1"/>
    </source>
</evidence>
<organism evidence="6">
    <name type="scientific">viral metagenome</name>
    <dbReference type="NCBI Taxonomy" id="1070528"/>
    <lineage>
        <taxon>unclassified sequences</taxon>
        <taxon>metagenomes</taxon>
        <taxon>organismal metagenomes</taxon>
    </lineage>
</organism>
<evidence type="ECO:0000256" key="3">
    <source>
        <dbReference type="ARBA" id="ARBA00022833"/>
    </source>
</evidence>
<feature type="compositionally biased region" description="Low complexity" evidence="4">
    <location>
        <begin position="102"/>
        <end position="115"/>
    </location>
</feature>
<evidence type="ECO:0000256" key="1">
    <source>
        <dbReference type="ARBA" id="ARBA00022723"/>
    </source>
</evidence>
<feature type="domain" description="RanBP2-type" evidence="5">
    <location>
        <begin position="73"/>
        <end position="102"/>
    </location>
</feature>
<name>A0A6C0KHM1_9ZZZZ</name>
<accession>A0A6C0KHM1</accession>
<dbReference type="GO" id="GO:0008270">
    <property type="term" value="F:zinc ion binding"/>
    <property type="evidence" value="ECO:0007669"/>
    <property type="project" value="UniProtKB-KW"/>
</dbReference>
<feature type="region of interest" description="Disordered" evidence="4">
    <location>
        <begin position="102"/>
        <end position="125"/>
    </location>
</feature>
<reference evidence="6" key="1">
    <citation type="journal article" date="2020" name="Nature">
        <title>Giant virus diversity and host interactions through global metagenomics.</title>
        <authorList>
            <person name="Schulz F."/>
            <person name="Roux S."/>
            <person name="Paez-Espino D."/>
            <person name="Jungbluth S."/>
            <person name="Walsh D.A."/>
            <person name="Denef V.J."/>
            <person name="McMahon K.D."/>
            <person name="Konstantinidis K.T."/>
            <person name="Eloe-Fadrosh E.A."/>
            <person name="Kyrpides N.C."/>
            <person name="Woyke T."/>
        </authorList>
    </citation>
    <scope>NUCLEOTIDE SEQUENCE</scope>
    <source>
        <strain evidence="6">GVMAG-S-3300010158-109</strain>
    </source>
</reference>